<keyword evidence="12" id="KW-0812">Transmembrane</keyword>
<dbReference type="GO" id="GO:0016052">
    <property type="term" value="P:carbohydrate catabolic process"/>
    <property type="evidence" value="ECO:0007669"/>
    <property type="project" value="InterPro"/>
</dbReference>
<dbReference type="PANTHER" id="PTHR12145">
    <property type="entry name" value="MANNAN ENDO-1,6-ALPHA-MANNOSIDASE DCW1"/>
    <property type="match status" value="1"/>
</dbReference>
<evidence type="ECO:0000256" key="4">
    <source>
        <dbReference type="ARBA" id="ARBA00012350"/>
    </source>
</evidence>
<evidence type="ECO:0000256" key="6">
    <source>
        <dbReference type="ARBA" id="ARBA00022801"/>
    </source>
</evidence>
<dbReference type="AlphaFoldDB" id="A0A1E3Q0J6"/>
<sequence length="473" mass="52297">MGHVFGAFTVLVCALFGVVITANGITVDVNDEVSIKSAARIVADGLMNYYHGNESGRIPGVFDGGYYWWESGAAWGSMLDYWFFTGDDTYVEVAKEGMLFQVGTDWDYMPKNQTLSLGNDDQGFWGITAMMAAERNFTNPSSDEPQWLALAQAVFNSIALVWDSQYCSGGVRWQKFVFNNGYDYKNSISNGVLFQLGARLQRYTKNETYGYWAEKVWDWESTIGLIDNTTSYVYDGGSIETNCQVLNKIQWTYNMAVYMAGAAYMYNYTESDTWKTRLDNLINTLDVFLYGNTNVLYEPACEPSASCNVDQQSFKAYISRWMGATIQLAPYTYNTLFPMLTTSALAAIRTCNGGLDGVTCGYTWLTGTYDGKYGLGEQMAALEVLQSQLIPYTVAPYTNDTGGTSIGNPNAGTGVLGSQTSSATSQTKDKAGAWIITCVLSAIAILTSIWMAMDGKGEAKKLQEWIRVESNYA</sequence>
<gene>
    <name evidence="14" type="ORF">LIPSTDRAFT_5459</name>
</gene>
<evidence type="ECO:0000313" key="14">
    <source>
        <dbReference type="EMBL" id="ODQ70692.1"/>
    </source>
</evidence>
<keyword evidence="7 12" id="KW-0472">Membrane</keyword>
<evidence type="ECO:0000256" key="9">
    <source>
        <dbReference type="ARBA" id="ARBA00023295"/>
    </source>
</evidence>
<dbReference type="Pfam" id="PF03663">
    <property type="entry name" value="Glyco_hydro_76"/>
    <property type="match status" value="1"/>
</dbReference>
<dbReference type="GO" id="GO:0071555">
    <property type="term" value="P:cell wall organization"/>
    <property type="evidence" value="ECO:0007669"/>
    <property type="project" value="UniProtKB-KW"/>
</dbReference>
<keyword evidence="10" id="KW-0961">Cell wall biogenesis/degradation</keyword>
<dbReference type="PIRSF" id="PIRSF016302">
    <property type="entry name" value="Man_a_manosd"/>
    <property type="match status" value="1"/>
</dbReference>
<comment type="catalytic activity">
    <reaction evidence="1 11">
        <text>Random hydrolysis of (1-&gt;6)-alpha-D-mannosidic linkages in unbranched (1-&gt;6)-mannans.</text>
        <dbReference type="EC" id="3.2.1.101"/>
    </reaction>
</comment>
<dbReference type="SUPFAM" id="SSF48208">
    <property type="entry name" value="Six-hairpin glycosidases"/>
    <property type="match status" value="1"/>
</dbReference>
<dbReference type="GO" id="GO:0008496">
    <property type="term" value="F:mannan endo-1,6-alpha-mannosidase activity"/>
    <property type="evidence" value="ECO:0007669"/>
    <property type="project" value="UniProtKB-UniRule"/>
</dbReference>
<evidence type="ECO:0000256" key="12">
    <source>
        <dbReference type="SAM" id="Phobius"/>
    </source>
</evidence>
<dbReference type="InterPro" id="IPR008928">
    <property type="entry name" value="6-hairpin_glycosidase_sf"/>
</dbReference>
<feature type="transmembrane region" description="Helical" evidence="12">
    <location>
        <begin position="431"/>
        <end position="453"/>
    </location>
</feature>
<keyword evidence="6 11" id="KW-0378">Hydrolase</keyword>
<keyword evidence="12" id="KW-1133">Transmembrane helix</keyword>
<feature type="signal peptide" evidence="13">
    <location>
        <begin position="1"/>
        <end position="24"/>
    </location>
</feature>
<protein>
    <recommendedName>
        <fullName evidence="4 11">Mannan endo-1,6-alpha-mannosidase</fullName>
        <ecNumber evidence="4 11">3.2.1.101</ecNumber>
    </recommendedName>
</protein>
<dbReference type="Gene3D" id="1.50.10.20">
    <property type="match status" value="1"/>
</dbReference>
<keyword evidence="5 13" id="KW-0732">Signal</keyword>
<evidence type="ECO:0000256" key="5">
    <source>
        <dbReference type="ARBA" id="ARBA00022729"/>
    </source>
</evidence>
<evidence type="ECO:0000313" key="15">
    <source>
        <dbReference type="Proteomes" id="UP000094385"/>
    </source>
</evidence>
<evidence type="ECO:0000256" key="10">
    <source>
        <dbReference type="ARBA" id="ARBA00023316"/>
    </source>
</evidence>
<reference evidence="14 15" key="1">
    <citation type="journal article" date="2016" name="Proc. Natl. Acad. Sci. U.S.A.">
        <title>Comparative genomics of biotechnologically important yeasts.</title>
        <authorList>
            <person name="Riley R."/>
            <person name="Haridas S."/>
            <person name="Wolfe K.H."/>
            <person name="Lopes M.R."/>
            <person name="Hittinger C.T."/>
            <person name="Goeker M."/>
            <person name="Salamov A.A."/>
            <person name="Wisecaver J.H."/>
            <person name="Long T.M."/>
            <person name="Calvey C.H."/>
            <person name="Aerts A.L."/>
            <person name="Barry K.W."/>
            <person name="Choi C."/>
            <person name="Clum A."/>
            <person name="Coughlan A.Y."/>
            <person name="Deshpande S."/>
            <person name="Douglass A.P."/>
            <person name="Hanson S.J."/>
            <person name="Klenk H.-P."/>
            <person name="LaButti K.M."/>
            <person name="Lapidus A."/>
            <person name="Lindquist E.A."/>
            <person name="Lipzen A.M."/>
            <person name="Meier-Kolthoff J.P."/>
            <person name="Ohm R.A."/>
            <person name="Otillar R.P."/>
            <person name="Pangilinan J.L."/>
            <person name="Peng Y."/>
            <person name="Rokas A."/>
            <person name="Rosa C.A."/>
            <person name="Scheuner C."/>
            <person name="Sibirny A.A."/>
            <person name="Slot J.C."/>
            <person name="Stielow J.B."/>
            <person name="Sun H."/>
            <person name="Kurtzman C.P."/>
            <person name="Blackwell M."/>
            <person name="Grigoriev I.V."/>
            <person name="Jeffries T.W."/>
        </authorList>
    </citation>
    <scope>NUCLEOTIDE SEQUENCE [LARGE SCALE GENOMIC DNA]</scope>
    <source>
        <strain evidence="14 15">NRRL Y-11557</strain>
    </source>
</reference>
<dbReference type="OrthoDB" id="4187847at2759"/>
<evidence type="ECO:0000256" key="7">
    <source>
        <dbReference type="ARBA" id="ARBA00023136"/>
    </source>
</evidence>
<evidence type="ECO:0000256" key="2">
    <source>
        <dbReference type="ARBA" id="ARBA00004308"/>
    </source>
</evidence>
<dbReference type="InterPro" id="IPR005198">
    <property type="entry name" value="Glyco_hydro_76"/>
</dbReference>
<comment type="similarity">
    <text evidence="3 11">Belongs to the glycosyl hydrolase 76 family.</text>
</comment>
<dbReference type="EC" id="3.2.1.101" evidence="4 11"/>
<evidence type="ECO:0000256" key="13">
    <source>
        <dbReference type="SAM" id="SignalP"/>
    </source>
</evidence>
<evidence type="ECO:0000256" key="1">
    <source>
        <dbReference type="ARBA" id="ARBA00001452"/>
    </source>
</evidence>
<name>A0A1E3Q0J6_LIPST</name>
<dbReference type="STRING" id="675824.A0A1E3Q0J6"/>
<dbReference type="GO" id="GO:0012505">
    <property type="term" value="C:endomembrane system"/>
    <property type="evidence" value="ECO:0007669"/>
    <property type="project" value="UniProtKB-SubCell"/>
</dbReference>
<proteinExistence type="inferred from homology"/>
<keyword evidence="8" id="KW-0325">Glycoprotein</keyword>
<dbReference type="PANTHER" id="PTHR12145:SF36">
    <property type="entry name" value="MANNAN ENDO-1,6-ALPHA-MANNOSIDASE DCW1"/>
    <property type="match status" value="1"/>
</dbReference>
<dbReference type="GO" id="GO:0009272">
    <property type="term" value="P:fungal-type cell wall biogenesis"/>
    <property type="evidence" value="ECO:0007669"/>
    <property type="project" value="TreeGrafter"/>
</dbReference>
<accession>A0A1E3Q0J6</accession>
<dbReference type="InterPro" id="IPR014480">
    <property type="entry name" value="Mannan-1_6-alpha_mannosidase"/>
</dbReference>
<dbReference type="EMBL" id="KV454299">
    <property type="protein sequence ID" value="ODQ70692.1"/>
    <property type="molecule type" value="Genomic_DNA"/>
</dbReference>
<feature type="chain" id="PRO_5009134033" description="Mannan endo-1,6-alpha-mannosidase" evidence="13">
    <location>
        <begin position="25"/>
        <end position="473"/>
    </location>
</feature>
<comment type="subcellular location">
    <subcellularLocation>
        <location evidence="2">Endomembrane system</location>
    </subcellularLocation>
</comment>
<evidence type="ECO:0000256" key="3">
    <source>
        <dbReference type="ARBA" id="ARBA00009699"/>
    </source>
</evidence>
<evidence type="ECO:0000256" key="11">
    <source>
        <dbReference type="PIRNR" id="PIRNR016302"/>
    </source>
</evidence>
<organism evidence="14 15">
    <name type="scientific">Lipomyces starkeyi NRRL Y-11557</name>
    <dbReference type="NCBI Taxonomy" id="675824"/>
    <lineage>
        <taxon>Eukaryota</taxon>
        <taxon>Fungi</taxon>
        <taxon>Dikarya</taxon>
        <taxon>Ascomycota</taxon>
        <taxon>Saccharomycotina</taxon>
        <taxon>Lipomycetes</taxon>
        <taxon>Lipomycetales</taxon>
        <taxon>Lipomycetaceae</taxon>
        <taxon>Lipomyces</taxon>
    </lineage>
</organism>
<evidence type="ECO:0000256" key="8">
    <source>
        <dbReference type="ARBA" id="ARBA00023180"/>
    </source>
</evidence>
<dbReference type="FunFam" id="1.50.10.20:FF:000006">
    <property type="entry name" value="Mannan endo-1,6-alpha-mannosidase"/>
    <property type="match status" value="1"/>
</dbReference>
<keyword evidence="9 11" id="KW-0326">Glycosidase</keyword>
<keyword evidence="15" id="KW-1185">Reference proteome</keyword>
<dbReference type="Proteomes" id="UP000094385">
    <property type="component" value="Unassembled WGS sequence"/>
</dbReference>